<accession>A0A1H0FF25</accession>
<protein>
    <submittedName>
        <fullName evidence="1">Uncharacterized protein</fullName>
    </submittedName>
</protein>
<sequence>MLFVNSSYLNNLRFFLNDYNFIVIVESGNFNKPEFTIAEKNLDKEIDGRINFESFSVEDLWFETNSR</sequence>
<evidence type="ECO:0000313" key="2">
    <source>
        <dbReference type="Proteomes" id="UP000183200"/>
    </source>
</evidence>
<keyword evidence="2" id="KW-1185">Reference proteome</keyword>
<reference evidence="2" key="1">
    <citation type="submission" date="2016-10" db="EMBL/GenBank/DDBJ databases">
        <authorList>
            <person name="Varghese N."/>
            <person name="Submissions S."/>
        </authorList>
    </citation>
    <scope>NUCLEOTIDE SEQUENCE [LARGE SCALE GENOMIC DNA]</scope>
    <source>
        <strain evidence="2">DSM 19110</strain>
    </source>
</reference>
<name>A0A1H0FF25_9SPHI</name>
<dbReference type="Proteomes" id="UP000183200">
    <property type="component" value="Unassembled WGS sequence"/>
</dbReference>
<dbReference type="EMBL" id="FNGY01000010">
    <property type="protein sequence ID" value="SDN93263.1"/>
    <property type="molecule type" value="Genomic_DNA"/>
</dbReference>
<dbReference type="AlphaFoldDB" id="A0A1H0FF25"/>
<proteinExistence type="predicted"/>
<evidence type="ECO:0000313" key="1">
    <source>
        <dbReference type="EMBL" id="SDN93263.1"/>
    </source>
</evidence>
<organism evidence="1 2">
    <name type="scientific">Pedobacter steynii</name>
    <dbReference type="NCBI Taxonomy" id="430522"/>
    <lineage>
        <taxon>Bacteria</taxon>
        <taxon>Pseudomonadati</taxon>
        <taxon>Bacteroidota</taxon>
        <taxon>Sphingobacteriia</taxon>
        <taxon>Sphingobacteriales</taxon>
        <taxon>Sphingobacteriaceae</taxon>
        <taxon>Pedobacter</taxon>
    </lineage>
</organism>
<gene>
    <name evidence="1" type="ORF">SAMN05421820_110161</name>
</gene>